<proteinExistence type="predicted"/>
<protein>
    <submittedName>
        <fullName evidence="1">Uncharacterized protein</fullName>
    </submittedName>
</protein>
<name>A0A6G1H6V7_9PEZI</name>
<dbReference type="AlphaFoldDB" id="A0A6G1H6V7"/>
<dbReference type="EMBL" id="ML977147">
    <property type="protein sequence ID" value="KAF1988895.1"/>
    <property type="molecule type" value="Genomic_DNA"/>
</dbReference>
<sequence>MRSMHSVQVMRGPGMDREKIVELQIIFRYHTPSIPSNLHSISPANRGTRLGLSLSPAIVGAMVGPPSTLPHFHSSSAGPNCFYLGSVLSPCDCIPLPVCRSHCVLFLCWTFQVFKSRVQMVAWCTECVWSIRFDLTTSSVPAASCHPQAVVET</sequence>
<reference evidence="1" key="1">
    <citation type="journal article" date="2020" name="Stud. Mycol.">
        <title>101 Dothideomycetes genomes: a test case for predicting lifestyles and emergence of pathogens.</title>
        <authorList>
            <person name="Haridas S."/>
            <person name="Albert R."/>
            <person name="Binder M."/>
            <person name="Bloem J."/>
            <person name="Labutti K."/>
            <person name="Salamov A."/>
            <person name="Andreopoulos B."/>
            <person name="Baker S."/>
            <person name="Barry K."/>
            <person name="Bills G."/>
            <person name="Bluhm B."/>
            <person name="Cannon C."/>
            <person name="Castanera R."/>
            <person name="Culley D."/>
            <person name="Daum C."/>
            <person name="Ezra D."/>
            <person name="Gonzalez J."/>
            <person name="Henrissat B."/>
            <person name="Kuo A."/>
            <person name="Liang C."/>
            <person name="Lipzen A."/>
            <person name="Lutzoni F."/>
            <person name="Magnuson J."/>
            <person name="Mondo S."/>
            <person name="Nolan M."/>
            <person name="Ohm R."/>
            <person name="Pangilinan J."/>
            <person name="Park H.-J."/>
            <person name="Ramirez L."/>
            <person name="Alfaro M."/>
            <person name="Sun H."/>
            <person name="Tritt A."/>
            <person name="Yoshinaga Y."/>
            <person name="Zwiers L.-H."/>
            <person name="Turgeon B."/>
            <person name="Goodwin S."/>
            <person name="Spatafora J."/>
            <person name="Crous P."/>
            <person name="Grigoriev I."/>
        </authorList>
    </citation>
    <scope>NUCLEOTIDE SEQUENCE</scope>
    <source>
        <strain evidence="1">CBS 113979</strain>
    </source>
</reference>
<keyword evidence="2" id="KW-1185">Reference proteome</keyword>
<evidence type="ECO:0000313" key="2">
    <source>
        <dbReference type="Proteomes" id="UP000800041"/>
    </source>
</evidence>
<evidence type="ECO:0000313" key="1">
    <source>
        <dbReference type="EMBL" id="KAF1988895.1"/>
    </source>
</evidence>
<accession>A0A6G1H6V7</accession>
<dbReference type="Proteomes" id="UP000800041">
    <property type="component" value="Unassembled WGS sequence"/>
</dbReference>
<organism evidence="1 2">
    <name type="scientific">Aulographum hederae CBS 113979</name>
    <dbReference type="NCBI Taxonomy" id="1176131"/>
    <lineage>
        <taxon>Eukaryota</taxon>
        <taxon>Fungi</taxon>
        <taxon>Dikarya</taxon>
        <taxon>Ascomycota</taxon>
        <taxon>Pezizomycotina</taxon>
        <taxon>Dothideomycetes</taxon>
        <taxon>Pleosporomycetidae</taxon>
        <taxon>Aulographales</taxon>
        <taxon>Aulographaceae</taxon>
    </lineage>
</organism>
<gene>
    <name evidence="1" type="ORF">K402DRAFT_22226</name>
</gene>